<dbReference type="GO" id="GO:0005794">
    <property type="term" value="C:Golgi apparatus"/>
    <property type="evidence" value="ECO:0007669"/>
    <property type="project" value="UniProtKB-SubCell"/>
</dbReference>
<dbReference type="Proteomes" id="UP000193498">
    <property type="component" value="Unassembled WGS sequence"/>
</dbReference>
<evidence type="ECO:0000313" key="8">
    <source>
        <dbReference type="Proteomes" id="UP000193498"/>
    </source>
</evidence>
<dbReference type="InParanoid" id="A0A1Y1Y088"/>
<evidence type="ECO:0000256" key="4">
    <source>
        <dbReference type="SAM" id="Coils"/>
    </source>
</evidence>
<dbReference type="STRING" id="1314790.A0A1Y1Y088"/>
<evidence type="ECO:0000256" key="5">
    <source>
        <dbReference type="SAM" id="MobiDB-lite"/>
    </source>
</evidence>
<evidence type="ECO:0000256" key="2">
    <source>
        <dbReference type="ARBA" id="ARBA00023034"/>
    </source>
</evidence>
<keyword evidence="8" id="KW-1185">Reference proteome</keyword>
<keyword evidence="3 4" id="KW-0175">Coiled coil</keyword>
<dbReference type="GO" id="GO:0006888">
    <property type="term" value="P:endoplasmic reticulum to Golgi vesicle-mediated transport"/>
    <property type="evidence" value="ECO:0007669"/>
    <property type="project" value="TreeGrafter"/>
</dbReference>
<evidence type="ECO:0008006" key="9">
    <source>
        <dbReference type="Google" id="ProtNLM"/>
    </source>
</evidence>
<dbReference type="GO" id="GO:0007030">
    <property type="term" value="P:Golgi organization"/>
    <property type="evidence" value="ECO:0007669"/>
    <property type="project" value="TreeGrafter"/>
</dbReference>
<evidence type="ECO:0000256" key="6">
    <source>
        <dbReference type="SAM" id="Phobius"/>
    </source>
</evidence>
<dbReference type="Gene3D" id="1.10.287.1490">
    <property type="match status" value="1"/>
</dbReference>
<evidence type="ECO:0000256" key="3">
    <source>
        <dbReference type="ARBA" id="ARBA00023054"/>
    </source>
</evidence>
<dbReference type="GO" id="GO:0031267">
    <property type="term" value="F:small GTPase binding"/>
    <property type="evidence" value="ECO:0007669"/>
    <property type="project" value="TreeGrafter"/>
</dbReference>
<feature type="coiled-coil region" evidence="4">
    <location>
        <begin position="552"/>
        <end position="579"/>
    </location>
</feature>
<gene>
    <name evidence="7" type="ORF">K493DRAFT_304049</name>
</gene>
<dbReference type="EMBL" id="MCFE01000321">
    <property type="protein sequence ID" value="ORX91432.1"/>
    <property type="molecule type" value="Genomic_DNA"/>
</dbReference>
<protein>
    <recommendedName>
        <fullName evidence="9">EF-hand domain-containing protein</fullName>
    </recommendedName>
</protein>
<reference evidence="7 8" key="1">
    <citation type="submission" date="2016-07" db="EMBL/GenBank/DDBJ databases">
        <title>Pervasive Adenine N6-methylation of Active Genes in Fungi.</title>
        <authorList>
            <consortium name="DOE Joint Genome Institute"/>
            <person name="Mondo S.J."/>
            <person name="Dannebaum R.O."/>
            <person name="Kuo R.C."/>
            <person name="Labutti K."/>
            <person name="Haridas S."/>
            <person name="Kuo A."/>
            <person name="Salamov A."/>
            <person name="Ahrendt S.R."/>
            <person name="Lipzen A."/>
            <person name="Sullivan W."/>
            <person name="Andreopoulos W.B."/>
            <person name="Clum A."/>
            <person name="Lindquist E."/>
            <person name="Daum C."/>
            <person name="Ramamoorthy G.K."/>
            <person name="Gryganskyi A."/>
            <person name="Culley D."/>
            <person name="Magnuson J.K."/>
            <person name="James T.Y."/>
            <person name="O'Malley M.A."/>
            <person name="Stajich J.E."/>
            <person name="Spatafora J.W."/>
            <person name="Visel A."/>
            <person name="Grigoriev I.V."/>
        </authorList>
    </citation>
    <scope>NUCLEOTIDE SEQUENCE [LARGE SCALE GENOMIC DNA]</scope>
    <source>
        <strain evidence="7 8">CBS 931.73</strain>
    </source>
</reference>
<comment type="caution">
    <text evidence="7">The sequence shown here is derived from an EMBL/GenBank/DDBJ whole genome shotgun (WGS) entry which is preliminary data.</text>
</comment>
<name>A0A1Y1Y088_9FUNG</name>
<keyword evidence="2" id="KW-0333">Golgi apparatus</keyword>
<dbReference type="OrthoDB" id="432685at2759"/>
<keyword evidence="6" id="KW-0472">Membrane</keyword>
<feature type="region of interest" description="Disordered" evidence="5">
    <location>
        <begin position="658"/>
        <end position="680"/>
    </location>
</feature>
<feature type="transmembrane region" description="Helical" evidence="6">
    <location>
        <begin position="688"/>
        <end position="710"/>
    </location>
</feature>
<keyword evidence="6" id="KW-0812">Transmembrane</keyword>
<proteinExistence type="predicted"/>
<feature type="region of interest" description="Disordered" evidence="5">
    <location>
        <begin position="101"/>
        <end position="136"/>
    </location>
</feature>
<dbReference type="PANTHER" id="PTHR18921">
    <property type="entry name" value="MYOSIN HEAVY CHAIN - RELATED"/>
    <property type="match status" value="1"/>
</dbReference>
<accession>A0A1Y1Y088</accession>
<evidence type="ECO:0000256" key="1">
    <source>
        <dbReference type="ARBA" id="ARBA00004555"/>
    </source>
</evidence>
<evidence type="ECO:0000313" key="7">
    <source>
        <dbReference type="EMBL" id="ORX91432.1"/>
    </source>
</evidence>
<feature type="compositionally biased region" description="Basic and acidic residues" evidence="5">
    <location>
        <begin position="669"/>
        <end position="679"/>
    </location>
</feature>
<dbReference type="PANTHER" id="PTHR18921:SF2">
    <property type="entry name" value="THYROID RECEPTOR-INTERACTING PROTEIN 11"/>
    <property type="match status" value="1"/>
</dbReference>
<organism evidence="7 8">
    <name type="scientific">Basidiobolus meristosporus CBS 931.73</name>
    <dbReference type="NCBI Taxonomy" id="1314790"/>
    <lineage>
        <taxon>Eukaryota</taxon>
        <taxon>Fungi</taxon>
        <taxon>Fungi incertae sedis</taxon>
        <taxon>Zoopagomycota</taxon>
        <taxon>Entomophthoromycotina</taxon>
        <taxon>Basidiobolomycetes</taxon>
        <taxon>Basidiobolales</taxon>
        <taxon>Basidiobolaceae</taxon>
        <taxon>Basidiobolus</taxon>
    </lineage>
</organism>
<dbReference type="AlphaFoldDB" id="A0A1Y1Y088"/>
<comment type="subcellular location">
    <subcellularLocation>
        <location evidence="1">Golgi apparatus</location>
    </subcellularLocation>
</comment>
<sequence>MPLFRADTGHQSPNRKIIQLERDTSTTLQDNLEIIFTRFDCAKKGTIIAENLFPILELFEREQGISLLASEPKDLLNKFCQKNSQLELSAEDLHRLISELSSPRNACSPGSSPRSSTPQPHSALAFTHPLSPLSSRRRTTPLISKVLSTKKVAISSLRRRSLSNSGFPTKLFFDDDVKSAPSNLTEGSHPKVDDINTDSIFYNQNGFEGDSVLSFCSPLQLDMIDSIKTPKSTRHSHNNNESWGRHTIEASSWISSTSENESSFERSNDVYADLEIQAVSPSQHHQLHKMTASLNRRLLQAEKNLNLTVHQHEEQISDLQTRIDEMQKELILKRRDIQELKGREKTHLAQISLLESEVVSVTRRLSDHQNSYGDLKRQCEEKRNENEKLQQQIKVQEEELCNVEMELQTFASKQEKVFQDERVALEKHIARLEHEILFAQTLETEVNELQQDNQHLRGVIEGLRKDLDETRKSVRGNSVGEHLVYRNHPSQNLFSELALQDQDIDAQIVPNSDQNENNDANEQCKHIEGLLEENHFFKSQVDIATQKWMDAMSQLQQAKASVREEKELLLAEIERLRNSQVSVSDKDTQCDILSATSSSSDAFPQCDCSILDHGLSEVEVGSAESTPPHKKLLDNEHQNVPKDCDIELLNPNASLKTSMPRGRHCHLSSQEKNKSKEATSRALGRRPWFSSIMLYILISILVIFFARALARIPSDAVNFEPRGVSIDLHPVTSGLKRFYHACTRTPAFAAEWLNLFGEDNEAFQIPT</sequence>
<feature type="coiled-coil region" evidence="4">
    <location>
        <begin position="295"/>
        <end position="466"/>
    </location>
</feature>
<feature type="compositionally biased region" description="Polar residues" evidence="5">
    <location>
        <begin position="101"/>
        <end position="120"/>
    </location>
</feature>
<keyword evidence="6" id="KW-1133">Transmembrane helix</keyword>